<comment type="caution">
    <text evidence="1">The sequence shown here is derived from an EMBL/GenBank/DDBJ whole genome shotgun (WGS) entry which is preliminary data.</text>
</comment>
<reference evidence="1 2" key="1">
    <citation type="submission" date="2010-08" db="EMBL/GenBank/DDBJ databases">
        <authorList>
            <person name="Durkin A.S."/>
            <person name="Madupu R."/>
            <person name="Torralba M."/>
            <person name="Gillis M."/>
            <person name="Methe B."/>
            <person name="Sutton G."/>
            <person name="Nelson K.E."/>
        </authorList>
    </citation>
    <scope>NUCLEOTIDE SEQUENCE [LARGE SCALE GENOMIC DNA]</scope>
    <source>
        <strain evidence="1 2">FB035-09AN</strain>
    </source>
</reference>
<evidence type="ECO:0000313" key="2">
    <source>
        <dbReference type="Proteomes" id="UP000003610"/>
    </source>
</evidence>
<dbReference type="STRING" id="866771.HMPREF9296_1855"/>
<evidence type="ECO:0000313" key="1">
    <source>
        <dbReference type="EMBL" id="EFL45174.1"/>
    </source>
</evidence>
<gene>
    <name evidence="1" type="ORF">HMPREF9296_1855</name>
</gene>
<proteinExistence type="predicted"/>
<sequence>MFRILKAAILHGKSVGFVSQNSRFCIAKMNLLYFDKILFTKYTSFFHY</sequence>
<dbReference type="EMBL" id="AEDO01000056">
    <property type="protein sequence ID" value="EFL45174.1"/>
    <property type="molecule type" value="Genomic_DNA"/>
</dbReference>
<name>E1KTP1_9BACT</name>
<accession>E1KTP1</accession>
<protein>
    <submittedName>
        <fullName evidence="1">Uncharacterized protein</fullName>
    </submittedName>
</protein>
<organism evidence="1 2">
    <name type="scientific">Prevotella disiens FB035-09AN</name>
    <dbReference type="NCBI Taxonomy" id="866771"/>
    <lineage>
        <taxon>Bacteria</taxon>
        <taxon>Pseudomonadati</taxon>
        <taxon>Bacteroidota</taxon>
        <taxon>Bacteroidia</taxon>
        <taxon>Bacteroidales</taxon>
        <taxon>Prevotellaceae</taxon>
        <taxon>Prevotella</taxon>
    </lineage>
</organism>
<dbReference type="AlphaFoldDB" id="E1KTP1"/>
<dbReference type="Proteomes" id="UP000003610">
    <property type="component" value="Unassembled WGS sequence"/>
</dbReference>